<sequence>MVHLYLLLFFAASLSLAAVPLVPDDYKVVSVEDFEDIEDNYMNLLKNDQKVVFRIESTKSFLTRRIQKYWDVEDTVHEYQRALVRSIDKMFKKTYRKALFSKSLRNFFKRPPVPYVEFYYSDFSVERSRGLLPISPCHSEILGEGSLIKMQLVLISRTTPQGTIGVPKGLQKFLSSGEAEVEVEYESQAMMNIKCWIPHGEIGQIFLSDTTFLYYTTWYRTVLFDRGKGKLVTNTMFKKRARERTVIKGGLGEWSCATSKLIQLQCFNVVRDITLTDEELQESPFDQPLLPGMGRNTTNRKTKWTNRHSGTTRSGNATIQVVPTRASGTHVARDKIKLEEPHFQNMRRYEAWKESKRLGPRIGATPRRRC</sequence>
<name>A0A4P9ZJF5_9ASCO</name>
<feature type="chain" id="PRO_5020358908" description="Secreted protein" evidence="2">
    <location>
        <begin position="18"/>
        <end position="370"/>
    </location>
</feature>
<organism evidence="3 4">
    <name type="scientific">Metschnikowia bicuspidata</name>
    <dbReference type="NCBI Taxonomy" id="27322"/>
    <lineage>
        <taxon>Eukaryota</taxon>
        <taxon>Fungi</taxon>
        <taxon>Dikarya</taxon>
        <taxon>Ascomycota</taxon>
        <taxon>Saccharomycotina</taxon>
        <taxon>Pichiomycetes</taxon>
        <taxon>Metschnikowiaceae</taxon>
        <taxon>Metschnikowia</taxon>
    </lineage>
</organism>
<dbReference type="Proteomes" id="UP000268321">
    <property type="component" value="Unassembled WGS sequence"/>
</dbReference>
<feature type="region of interest" description="Disordered" evidence="1">
    <location>
        <begin position="284"/>
        <end position="314"/>
    </location>
</feature>
<gene>
    <name evidence="3" type="ORF">METBISCDRAFT_21327</name>
</gene>
<evidence type="ECO:0000313" key="3">
    <source>
        <dbReference type="EMBL" id="RKP32642.1"/>
    </source>
</evidence>
<evidence type="ECO:0000313" key="4">
    <source>
        <dbReference type="Proteomes" id="UP000268321"/>
    </source>
</evidence>
<protein>
    <recommendedName>
        <fullName evidence="5">Secreted protein</fullName>
    </recommendedName>
</protein>
<keyword evidence="4" id="KW-1185">Reference proteome</keyword>
<evidence type="ECO:0008006" key="5">
    <source>
        <dbReference type="Google" id="ProtNLM"/>
    </source>
</evidence>
<dbReference type="AlphaFoldDB" id="A0A4P9ZJF5"/>
<keyword evidence="2" id="KW-0732">Signal</keyword>
<feature type="signal peptide" evidence="2">
    <location>
        <begin position="1"/>
        <end position="17"/>
    </location>
</feature>
<evidence type="ECO:0000256" key="1">
    <source>
        <dbReference type="SAM" id="MobiDB-lite"/>
    </source>
</evidence>
<dbReference type="OrthoDB" id="4094692at2759"/>
<dbReference type="EMBL" id="ML004430">
    <property type="protein sequence ID" value="RKP32642.1"/>
    <property type="molecule type" value="Genomic_DNA"/>
</dbReference>
<evidence type="ECO:0000256" key="2">
    <source>
        <dbReference type="SAM" id="SignalP"/>
    </source>
</evidence>
<reference evidence="4" key="1">
    <citation type="journal article" date="2018" name="Nat. Microbiol.">
        <title>Leveraging single-cell genomics to expand the fungal tree of life.</title>
        <authorList>
            <person name="Ahrendt S.R."/>
            <person name="Quandt C.A."/>
            <person name="Ciobanu D."/>
            <person name="Clum A."/>
            <person name="Salamov A."/>
            <person name="Andreopoulos B."/>
            <person name="Cheng J.F."/>
            <person name="Woyke T."/>
            <person name="Pelin A."/>
            <person name="Henrissat B."/>
            <person name="Reynolds N.K."/>
            <person name="Benny G.L."/>
            <person name="Smith M.E."/>
            <person name="James T.Y."/>
            <person name="Grigoriev I.V."/>
        </authorList>
    </citation>
    <scope>NUCLEOTIDE SEQUENCE [LARGE SCALE GENOMIC DNA]</scope>
    <source>
        <strain evidence="4">Baker2002</strain>
    </source>
</reference>
<proteinExistence type="predicted"/>
<accession>A0A4P9ZJF5</accession>